<dbReference type="Pfam" id="PF13879">
    <property type="entry name" value="Hmw_CFAP97"/>
    <property type="match status" value="1"/>
</dbReference>
<sequence length="232" mass="27697">METPHIRQSLKRPQLQKERMAIIERDNHHLASKLPAIARFKGLVDARNNCPQLSVNTLKKKEKIVELTKENQRINQRIMSQKSDYRKELWEADWEKVKQRRESIARYPREETNKQLQKEDNHHLASKLPAIARFKGLVDSRNNCPQLSVNTLKKEKLVELTKENQRIYQRIMSQKSDYRKELWEADWEKVKQRRESIARYPREETNKQMMSVNAAGRKQKTGSGRSEMKHRE</sequence>
<dbReference type="PANTHER" id="PTHR33768:SF6">
    <property type="entry name" value="SI:CH211-284K5.2"/>
    <property type="match status" value="1"/>
</dbReference>
<organism evidence="3 4">
    <name type="scientific">Phoxinus phoxinus</name>
    <name type="common">Eurasian minnow</name>
    <dbReference type="NCBI Taxonomy" id="58324"/>
    <lineage>
        <taxon>Eukaryota</taxon>
        <taxon>Metazoa</taxon>
        <taxon>Chordata</taxon>
        <taxon>Craniata</taxon>
        <taxon>Vertebrata</taxon>
        <taxon>Euteleostomi</taxon>
        <taxon>Actinopterygii</taxon>
        <taxon>Neopterygii</taxon>
        <taxon>Teleostei</taxon>
        <taxon>Ostariophysi</taxon>
        <taxon>Cypriniformes</taxon>
        <taxon>Leuciscidae</taxon>
        <taxon>Phoxininae</taxon>
        <taxon>Phoxinus</taxon>
    </lineage>
</organism>
<proteinExistence type="inferred from homology"/>
<evidence type="ECO:0000313" key="3">
    <source>
        <dbReference type="EMBL" id="KAK7121974.1"/>
    </source>
</evidence>
<keyword evidence="4" id="KW-1185">Reference proteome</keyword>
<evidence type="ECO:0000256" key="1">
    <source>
        <dbReference type="ARBA" id="ARBA00008315"/>
    </source>
</evidence>
<dbReference type="EMBL" id="JAYKXH010000025">
    <property type="protein sequence ID" value="KAK7121974.1"/>
    <property type="molecule type" value="Genomic_DNA"/>
</dbReference>
<dbReference type="AlphaFoldDB" id="A0AAN9C5P3"/>
<evidence type="ECO:0000256" key="2">
    <source>
        <dbReference type="SAM" id="MobiDB-lite"/>
    </source>
</evidence>
<comment type="similarity">
    <text evidence="1">Belongs to the CFAP97 family.</text>
</comment>
<reference evidence="3 4" key="1">
    <citation type="submission" date="2024-02" db="EMBL/GenBank/DDBJ databases">
        <title>Chromosome-level genome assembly of the Eurasian Minnow (Phoxinus phoxinus).</title>
        <authorList>
            <person name="Oriowo T.O."/>
            <person name="Martin S."/>
            <person name="Stange M."/>
            <person name="Chrysostomakis Y."/>
            <person name="Brown T."/>
            <person name="Winkler S."/>
            <person name="Kukowka S."/>
            <person name="Myers E.W."/>
            <person name="Bohne A."/>
        </authorList>
    </citation>
    <scope>NUCLEOTIDE SEQUENCE [LARGE SCALE GENOMIC DNA]</scope>
    <source>
        <strain evidence="3">ZFMK-TIS-60720</strain>
        <tissue evidence="3">Whole Organism</tissue>
    </source>
</reference>
<dbReference type="InterPro" id="IPR038792">
    <property type="entry name" value="CFAP97D1/2"/>
</dbReference>
<protein>
    <submittedName>
        <fullName evidence="3">Uncharacterized protein</fullName>
    </submittedName>
</protein>
<dbReference type="Proteomes" id="UP001364617">
    <property type="component" value="Unassembled WGS sequence"/>
</dbReference>
<gene>
    <name evidence="3" type="ORF">R3I93_022920</name>
</gene>
<feature type="region of interest" description="Disordered" evidence="2">
    <location>
        <begin position="196"/>
        <end position="232"/>
    </location>
</feature>
<evidence type="ECO:0000313" key="4">
    <source>
        <dbReference type="Proteomes" id="UP001364617"/>
    </source>
</evidence>
<feature type="compositionally biased region" description="Basic and acidic residues" evidence="2">
    <location>
        <begin position="196"/>
        <end position="206"/>
    </location>
</feature>
<comment type="caution">
    <text evidence="3">The sequence shown here is derived from an EMBL/GenBank/DDBJ whole genome shotgun (WGS) entry which is preliminary data.</text>
</comment>
<dbReference type="PANTHER" id="PTHR33768">
    <property type="entry name" value="MIP11318P"/>
    <property type="match status" value="1"/>
</dbReference>
<dbReference type="InterPro" id="IPR029488">
    <property type="entry name" value="Hmw/CFAP97"/>
</dbReference>
<name>A0AAN9C5P3_9TELE</name>
<accession>A0AAN9C5P3</accession>